<dbReference type="OrthoDB" id="9808195at2"/>
<dbReference type="SUPFAM" id="SSF55031">
    <property type="entry name" value="Bacterial exopeptidase dimerisation domain"/>
    <property type="match status" value="1"/>
</dbReference>
<comment type="cofactor">
    <cofactor evidence="1">
        <name>Mn(2+)</name>
        <dbReference type="ChEBI" id="CHEBI:29035"/>
    </cofactor>
</comment>
<dbReference type="GO" id="GO:0016813">
    <property type="term" value="F:hydrolase activity, acting on carbon-nitrogen (but not peptide) bonds, in linear amidines"/>
    <property type="evidence" value="ECO:0007669"/>
    <property type="project" value="InterPro"/>
</dbReference>
<evidence type="ECO:0000313" key="11">
    <source>
        <dbReference type="Proteomes" id="UP000095544"/>
    </source>
</evidence>
<dbReference type="InterPro" id="IPR036264">
    <property type="entry name" value="Bact_exopeptidase_dim_dom"/>
</dbReference>
<evidence type="ECO:0000256" key="4">
    <source>
        <dbReference type="ARBA" id="ARBA00022723"/>
    </source>
</evidence>
<feature type="binding site" evidence="8">
    <location>
        <position position="262"/>
    </location>
    <ligand>
        <name>allantoate</name>
        <dbReference type="ChEBI" id="CHEBI:17536"/>
    </ligand>
</feature>
<dbReference type="Pfam" id="PF07687">
    <property type="entry name" value="M20_dimer"/>
    <property type="match status" value="1"/>
</dbReference>
<dbReference type="SUPFAM" id="SSF53187">
    <property type="entry name" value="Zn-dependent exopeptidases"/>
    <property type="match status" value="1"/>
</dbReference>
<dbReference type="PIRSF" id="PIRSF001235">
    <property type="entry name" value="Amidase_carbamoylase"/>
    <property type="match status" value="1"/>
</dbReference>
<dbReference type="CDD" id="cd03884">
    <property type="entry name" value="M20_bAS"/>
    <property type="match status" value="1"/>
</dbReference>
<evidence type="ECO:0000256" key="6">
    <source>
        <dbReference type="ARBA" id="ARBA00023211"/>
    </source>
</evidence>
<protein>
    <submittedName>
        <fullName evidence="10">N-carbamoyl-L-amino acid hydrolase</fullName>
        <ecNumber evidence="10">3.5.1.87</ecNumber>
    </submittedName>
</protein>
<dbReference type="EC" id="3.5.1.87" evidence="10"/>
<feature type="binding site" evidence="7">
    <location>
        <position position="89"/>
    </location>
    <ligand>
        <name>Zn(2+)</name>
        <dbReference type="ChEBI" id="CHEBI:29105"/>
        <label>1</label>
    </ligand>
</feature>
<feature type="binding site" evidence="7">
    <location>
        <position position="124"/>
    </location>
    <ligand>
        <name>Zn(2+)</name>
        <dbReference type="ChEBI" id="CHEBI:29105"/>
        <label>2</label>
    </ligand>
</feature>
<dbReference type="NCBIfam" id="TIGR01879">
    <property type="entry name" value="hydantase"/>
    <property type="match status" value="1"/>
</dbReference>
<proteinExistence type="inferred from homology"/>
<keyword evidence="6" id="KW-0464">Manganese</keyword>
<comment type="subunit">
    <text evidence="3">Homodimer.</text>
</comment>
<keyword evidence="4 7" id="KW-0479">Metal-binding</keyword>
<feature type="binding site" evidence="8">
    <location>
        <position position="275"/>
    </location>
    <ligand>
        <name>allantoate</name>
        <dbReference type="ChEBI" id="CHEBI:17536"/>
    </ligand>
</feature>
<dbReference type="Gene3D" id="3.40.630.10">
    <property type="entry name" value="Zn peptidases"/>
    <property type="match status" value="1"/>
</dbReference>
<dbReference type="GO" id="GO:0050538">
    <property type="term" value="F:N-carbamoyl-L-amino-acid hydrolase activity"/>
    <property type="evidence" value="ECO:0007669"/>
    <property type="project" value="UniProtKB-EC"/>
</dbReference>
<evidence type="ECO:0000256" key="2">
    <source>
        <dbReference type="ARBA" id="ARBA00006153"/>
    </source>
</evidence>
<dbReference type="InterPro" id="IPR010158">
    <property type="entry name" value="Amidase_Cbmase"/>
</dbReference>
<feature type="binding site" evidence="7">
    <location>
        <position position="363"/>
    </location>
    <ligand>
        <name>Zn(2+)</name>
        <dbReference type="ChEBI" id="CHEBI:29105"/>
        <label>2</label>
    </ligand>
</feature>
<evidence type="ECO:0000256" key="8">
    <source>
        <dbReference type="PIRSR" id="PIRSR001235-2"/>
    </source>
</evidence>
<dbReference type="InterPro" id="IPR002933">
    <property type="entry name" value="Peptidase_M20"/>
</dbReference>
<name>A0A174AH16_9FIRM</name>
<dbReference type="STRING" id="39482.ERS852491_00708"/>
<dbReference type="InterPro" id="IPR011650">
    <property type="entry name" value="Peptidase_M20_dimer"/>
</dbReference>
<evidence type="ECO:0000259" key="9">
    <source>
        <dbReference type="Pfam" id="PF07687"/>
    </source>
</evidence>
<gene>
    <name evidence="10" type="primary">amaB</name>
    <name evidence="10" type="ORF">ERS852491_00708</name>
</gene>
<feature type="binding site" evidence="7">
    <location>
        <position position="89"/>
    </location>
    <ligand>
        <name>Zn(2+)</name>
        <dbReference type="ChEBI" id="CHEBI:29105"/>
        <label>2</label>
    </ligand>
</feature>
<evidence type="ECO:0000256" key="1">
    <source>
        <dbReference type="ARBA" id="ARBA00001936"/>
    </source>
</evidence>
<evidence type="ECO:0000256" key="3">
    <source>
        <dbReference type="ARBA" id="ARBA00011738"/>
    </source>
</evidence>
<dbReference type="PANTHER" id="PTHR32494:SF19">
    <property type="entry name" value="ALLANTOATE DEIMINASE-RELATED"/>
    <property type="match status" value="1"/>
</dbReference>
<dbReference type="PANTHER" id="PTHR32494">
    <property type="entry name" value="ALLANTOATE DEIMINASE-RELATED"/>
    <property type="match status" value="1"/>
</dbReference>
<dbReference type="Proteomes" id="UP000095544">
    <property type="component" value="Unassembled WGS sequence"/>
</dbReference>
<evidence type="ECO:0000313" key="10">
    <source>
        <dbReference type="EMBL" id="CUN86970.1"/>
    </source>
</evidence>
<comment type="cofactor">
    <cofactor evidence="7">
        <name>Zn(2+)</name>
        <dbReference type="ChEBI" id="CHEBI:29105"/>
    </cofactor>
    <text evidence="7">Binds 2 Zn(2+) ions per subunit.</text>
</comment>
<dbReference type="Gene3D" id="3.30.70.360">
    <property type="match status" value="1"/>
</dbReference>
<organism evidence="10 11">
    <name type="scientific">Faecalicatena contorta</name>
    <dbReference type="NCBI Taxonomy" id="39482"/>
    <lineage>
        <taxon>Bacteria</taxon>
        <taxon>Bacillati</taxon>
        <taxon>Bacillota</taxon>
        <taxon>Clostridia</taxon>
        <taxon>Lachnospirales</taxon>
        <taxon>Lachnospiraceae</taxon>
        <taxon>Faecalicatena</taxon>
    </lineage>
</organism>
<dbReference type="EMBL" id="CYZU01000004">
    <property type="protein sequence ID" value="CUN86970.1"/>
    <property type="molecule type" value="Genomic_DNA"/>
</dbReference>
<evidence type="ECO:0000256" key="5">
    <source>
        <dbReference type="ARBA" id="ARBA00022801"/>
    </source>
</evidence>
<feature type="domain" description="Peptidase M20 dimerisation" evidence="9">
    <location>
        <begin position="198"/>
        <end position="296"/>
    </location>
</feature>
<accession>A0A174AH16</accession>
<evidence type="ECO:0000256" key="7">
    <source>
        <dbReference type="PIRSR" id="PIRSR001235-1"/>
    </source>
</evidence>
<feature type="binding site" evidence="8">
    <location>
        <position position="202"/>
    </location>
    <ligand>
        <name>allantoate</name>
        <dbReference type="ChEBI" id="CHEBI:17536"/>
    </ligand>
</feature>
<keyword evidence="5 10" id="KW-0378">Hydrolase</keyword>
<comment type="similarity">
    <text evidence="2">Belongs to the peptidase M20 family.</text>
</comment>
<feature type="binding site" evidence="7">
    <location>
        <position position="177"/>
    </location>
    <ligand>
        <name>Zn(2+)</name>
        <dbReference type="ChEBI" id="CHEBI:29105"/>
        <label>1</label>
    </ligand>
</feature>
<keyword evidence="7" id="KW-0862">Zinc</keyword>
<reference evidence="10 11" key="1">
    <citation type="submission" date="2015-09" db="EMBL/GenBank/DDBJ databases">
        <authorList>
            <consortium name="Pathogen Informatics"/>
        </authorList>
    </citation>
    <scope>NUCLEOTIDE SEQUENCE [LARGE SCALE GENOMIC DNA]</scope>
    <source>
        <strain evidence="10 11">2789STDY5834876</strain>
    </source>
</reference>
<feature type="binding site" evidence="7">
    <location>
        <position position="78"/>
    </location>
    <ligand>
        <name>Zn(2+)</name>
        <dbReference type="ChEBI" id="CHEBI:29105"/>
        <label>1</label>
    </ligand>
</feature>
<dbReference type="Pfam" id="PF01546">
    <property type="entry name" value="Peptidase_M20"/>
    <property type="match status" value="1"/>
</dbReference>
<dbReference type="GO" id="GO:0046872">
    <property type="term" value="F:metal ion binding"/>
    <property type="evidence" value="ECO:0007669"/>
    <property type="project" value="UniProtKB-KW"/>
</dbReference>
<sequence length="391" mass="42941">MDINGDRLLKELTELGNIGYKEGVGTSRMAYSETFNQGRNYVKQLMESSGMAARVDEVGNLTGVLKGETDKIISIGSHIDTVPGGGIYDGALGVLAGIEAVRALKSAGYRSRHSIEVIAFTEEEGNVVGGTFGSKAFTGQPQEPDSLQRAVRYNITETDILNARRNPEDYRCYLELHIEQGGRLEQEQIPFGIVQGIVGIARYRVTVAGKTNHAGSTPMNLRDDALVKAAPMITGMMDIARDINSDMTCTIGKIRVEPGAVNVIPGLTEFMIELRCMDTQDIKKAIHKFKSEFQSEDITIENFLWQEATNMDGELMEVFQKCCLGRKTNFCHMPSGAGHDGINMALFTPSAMIFIPSIGGISHNIREESRPEDIIKGSNILLDAIRMIDRQ</sequence>
<dbReference type="AlphaFoldDB" id="A0A174AH16"/>
<dbReference type="RefSeq" id="WP_050639252.1">
    <property type="nucleotide sequence ID" value="NZ_CABKUE010000006.1"/>
</dbReference>